<keyword evidence="2" id="KW-1185">Reference proteome</keyword>
<accession>A0A6N9YSX5</accession>
<evidence type="ECO:0000313" key="1">
    <source>
        <dbReference type="EMBL" id="NED98146.1"/>
    </source>
</evidence>
<dbReference type="Gene3D" id="2.30.110.10">
    <property type="entry name" value="Electron Transport, Fmn-binding Protein, Chain A"/>
    <property type="match status" value="1"/>
</dbReference>
<name>A0A6N9YSX5_9ACTN</name>
<dbReference type="InterPro" id="IPR024747">
    <property type="entry name" value="Pyridox_Oxase-rel"/>
</dbReference>
<comment type="caution">
    <text evidence="1">The sequence shown here is derived from an EMBL/GenBank/DDBJ whole genome shotgun (WGS) entry which is preliminary data.</text>
</comment>
<proteinExistence type="predicted"/>
<evidence type="ECO:0000313" key="2">
    <source>
        <dbReference type="Proteomes" id="UP000469185"/>
    </source>
</evidence>
<gene>
    <name evidence="1" type="ORF">G1H11_22870</name>
</gene>
<dbReference type="EMBL" id="JAAGOB010000016">
    <property type="protein sequence ID" value="NED98146.1"/>
    <property type="molecule type" value="Genomic_DNA"/>
</dbReference>
<sequence>MAELILAVYLEKVVQDPAGHESRGCRVNAVVDAGTVVFRTGEGTKLAAVTIARQVAVDADGYDAGRREAWSVVVAGNAVRLDNFDEINQADELPLPAWTTHPKQWFVRVPPSRVSGRRFTIAGAAPDE</sequence>
<dbReference type="InterPro" id="IPR012349">
    <property type="entry name" value="Split_barrel_FMN-bd"/>
</dbReference>
<dbReference type="Proteomes" id="UP000469185">
    <property type="component" value="Unassembled WGS sequence"/>
</dbReference>
<dbReference type="AlphaFoldDB" id="A0A6N9YSX5"/>
<protein>
    <submittedName>
        <fullName evidence="1">Pyridoxamine 5'-phosphate oxidase family protein</fullName>
    </submittedName>
</protein>
<organism evidence="1 2">
    <name type="scientific">Phytoactinopolyspora alkaliphila</name>
    <dbReference type="NCBI Taxonomy" id="1783498"/>
    <lineage>
        <taxon>Bacteria</taxon>
        <taxon>Bacillati</taxon>
        <taxon>Actinomycetota</taxon>
        <taxon>Actinomycetes</taxon>
        <taxon>Jiangellales</taxon>
        <taxon>Jiangellaceae</taxon>
        <taxon>Phytoactinopolyspora</taxon>
    </lineage>
</organism>
<reference evidence="1 2" key="1">
    <citation type="submission" date="2020-02" db="EMBL/GenBank/DDBJ databases">
        <authorList>
            <person name="Li X.-J."/>
            <person name="Feng X.-M."/>
        </authorList>
    </citation>
    <scope>NUCLEOTIDE SEQUENCE [LARGE SCALE GENOMIC DNA]</scope>
    <source>
        <strain evidence="1 2">CGMCC 4.7225</strain>
    </source>
</reference>
<dbReference type="SUPFAM" id="SSF50475">
    <property type="entry name" value="FMN-binding split barrel"/>
    <property type="match status" value="1"/>
</dbReference>
<dbReference type="Pfam" id="PF12900">
    <property type="entry name" value="Pyridox_ox_2"/>
    <property type="match status" value="1"/>
</dbReference>
<dbReference type="RefSeq" id="WP_163820928.1">
    <property type="nucleotide sequence ID" value="NZ_JAAGOB010000016.1"/>
</dbReference>